<feature type="transmembrane region" description="Helical" evidence="7">
    <location>
        <begin position="106"/>
        <end position="127"/>
    </location>
</feature>
<accession>A0A830HN13</accession>
<keyword evidence="7" id="KW-1003">Cell membrane</keyword>
<dbReference type="InterPro" id="IPR008521">
    <property type="entry name" value="Mg_trans_NIPA"/>
</dbReference>
<evidence type="ECO:0000256" key="2">
    <source>
        <dbReference type="ARBA" id="ARBA00007001"/>
    </source>
</evidence>
<protein>
    <recommendedName>
        <fullName evidence="7">Probable magnesium transporter</fullName>
    </recommendedName>
</protein>
<dbReference type="Proteomes" id="UP000660262">
    <property type="component" value="Unassembled WGS sequence"/>
</dbReference>
<feature type="transmembrane region" description="Helical" evidence="7">
    <location>
        <begin position="299"/>
        <end position="317"/>
    </location>
</feature>
<comment type="caution">
    <text evidence="8">The sequence shown here is derived from an EMBL/GenBank/DDBJ whole genome shotgun (WGS) entry which is preliminary data.</text>
</comment>
<keyword evidence="5 7" id="KW-0472">Membrane</keyword>
<dbReference type="EMBL" id="BNJQ01000020">
    <property type="protein sequence ID" value="GHP08292.1"/>
    <property type="molecule type" value="Genomic_DNA"/>
</dbReference>
<evidence type="ECO:0000313" key="9">
    <source>
        <dbReference type="Proteomes" id="UP000660262"/>
    </source>
</evidence>
<reference evidence="8" key="1">
    <citation type="submission" date="2020-10" db="EMBL/GenBank/DDBJ databases">
        <title>Unveiling of a novel bifunctional photoreceptor, Dualchrome1, isolated from a cosmopolitan green alga.</title>
        <authorList>
            <person name="Suzuki S."/>
            <person name="Kawachi M."/>
        </authorList>
    </citation>
    <scope>NUCLEOTIDE SEQUENCE</scope>
    <source>
        <strain evidence="8">NIES 2893</strain>
    </source>
</reference>
<feature type="transmembrane region" description="Helical" evidence="7">
    <location>
        <begin position="133"/>
        <end position="152"/>
    </location>
</feature>
<feature type="transmembrane region" description="Helical" evidence="7">
    <location>
        <begin position="261"/>
        <end position="279"/>
    </location>
</feature>
<evidence type="ECO:0000256" key="7">
    <source>
        <dbReference type="RuleBase" id="RU363078"/>
    </source>
</evidence>
<feature type="transmembrane region" description="Helical" evidence="7">
    <location>
        <begin position="159"/>
        <end position="179"/>
    </location>
</feature>
<comment type="subcellular location">
    <subcellularLocation>
        <location evidence="7">Cell membrane</location>
        <topology evidence="7">Multi-pass membrane protein</topology>
    </subcellularLocation>
    <subcellularLocation>
        <location evidence="7">Early endosome</location>
    </subcellularLocation>
    <subcellularLocation>
        <location evidence="1">Membrane</location>
        <topology evidence="1">Multi-pass membrane protein</topology>
    </subcellularLocation>
</comment>
<keyword evidence="9" id="KW-1185">Reference proteome</keyword>
<feature type="transmembrane region" description="Helical" evidence="7">
    <location>
        <begin position="323"/>
        <end position="344"/>
    </location>
</feature>
<comment type="similarity">
    <text evidence="2 7">Belongs to the NIPA (TC 2.A.7) family.</text>
</comment>
<keyword evidence="7" id="KW-0406">Ion transport</keyword>
<proteinExistence type="inferred from homology"/>
<evidence type="ECO:0000256" key="4">
    <source>
        <dbReference type="ARBA" id="ARBA00022989"/>
    </source>
</evidence>
<dbReference type="InterPro" id="IPR037185">
    <property type="entry name" value="EmrE-like"/>
</dbReference>
<dbReference type="PANTHER" id="PTHR12570:SF91">
    <property type="entry name" value="MAGNESIUM TRANSPORTER-RELATED"/>
    <property type="match status" value="1"/>
</dbReference>
<organism evidence="8 9">
    <name type="scientific">Pycnococcus provasolii</name>
    <dbReference type="NCBI Taxonomy" id="41880"/>
    <lineage>
        <taxon>Eukaryota</taxon>
        <taxon>Viridiplantae</taxon>
        <taxon>Chlorophyta</taxon>
        <taxon>Pseudoscourfieldiophyceae</taxon>
        <taxon>Pseudoscourfieldiales</taxon>
        <taxon>Pycnococcaceae</taxon>
        <taxon>Pycnococcus</taxon>
    </lineage>
</organism>
<feature type="transmembrane region" description="Helical" evidence="7">
    <location>
        <begin position="57"/>
        <end position="77"/>
    </location>
</feature>
<keyword evidence="4 7" id="KW-1133">Transmembrane helix</keyword>
<dbReference type="GO" id="GO:0015095">
    <property type="term" value="F:magnesium ion transmembrane transporter activity"/>
    <property type="evidence" value="ECO:0007669"/>
    <property type="project" value="UniProtKB-UniRule"/>
</dbReference>
<comment type="function">
    <text evidence="6 7">Acts as a Mg(2+) transporter. Can also transport other divalent cations such as Fe(2+), Sr(2+), Ba(2+), Mn(2+) and Co(2+) but to a much less extent than Mg(2+).</text>
</comment>
<gene>
    <name evidence="8" type="ORF">PPROV_000703200</name>
</gene>
<feature type="transmembrane region" description="Helical" evidence="7">
    <location>
        <begin position="199"/>
        <end position="219"/>
    </location>
</feature>
<dbReference type="GO" id="GO:0005886">
    <property type="term" value="C:plasma membrane"/>
    <property type="evidence" value="ECO:0007669"/>
    <property type="project" value="UniProtKB-SubCell"/>
</dbReference>
<sequence>MSGSHGSPGGAPSIGGGGAGGGGGNGGAAGGGSLSVVSSLMGDASSAAASPAHVGDFATGVLLAIFSSLFIGASFIIKKKGLKRSSSVSGGVRAGAGGYAYLREPLWWSGMLMMVFGEAANFAAYAFAPALVVTPLGALSIIVSAILAHIFLNEKLNMFGVLGCALCIVGSVVLVANAPDEGTIDSVAQVWRLAMQPTFLLYIVFVLATSGFLVWMVAPKHGHTNILVYVAICSLMGSLSVMSIKGLGIAIKLTFEGHNQFVFKETAYCAVVVAFCVVMQMNYLNKALDTFNTALVSPIYYVMFTVLTIVASSIMFSDYEKNTAHMVLMQACGFLVILAAVYLLHVTRDLSTDRLLVTDKLTT</sequence>
<evidence type="ECO:0000313" key="8">
    <source>
        <dbReference type="EMBL" id="GHP08292.1"/>
    </source>
</evidence>
<evidence type="ECO:0000256" key="5">
    <source>
        <dbReference type="ARBA" id="ARBA00023136"/>
    </source>
</evidence>
<feature type="transmembrane region" description="Helical" evidence="7">
    <location>
        <begin position="226"/>
        <end position="249"/>
    </location>
</feature>
<dbReference type="OrthoDB" id="6428174at2759"/>
<keyword evidence="7" id="KW-0460">Magnesium</keyword>
<dbReference type="PANTHER" id="PTHR12570">
    <property type="match status" value="1"/>
</dbReference>
<keyword evidence="7" id="KW-0967">Endosome</keyword>
<dbReference type="GO" id="GO:0005769">
    <property type="term" value="C:early endosome"/>
    <property type="evidence" value="ECO:0007669"/>
    <property type="project" value="UniProtKB-SubCell"/>
</dbReference>
<keyword evidence="7" id="KW-0813">Transport</keyword>
<dbReference type="Pfam" id="PF05653">
    <property type="entry name" value="Mg_trans_NIPA"/>
    <property type="match status" value="1"/>
</dbReference>
<keyword evidence="3 7" id="KW-0812">Transmembrane</keyword>
<evidence type="ECO:0000256" key="1">
    <source>
        <dbReference type="ARBA" id="ARBA00004141"/>
    </source>
</evidence>
<comment type="subunit">
    <text evidence="7">Homodimer.</text>
</comment>
<evidence type="ECO:0000256" key="3">
    <source>
        <dbReference type="ARBA" id="ARBA00022692"/>
    </source>
</evidence>
<dbReference type="AlphaFoldDB" id="A0A830HN13"/>
<dbReference type="SUPFAM" id="SSF103481">
    <property type="entry name" value="Multidrug resistance efflux transporter EmrE"/>
    <property type="match status" value="1"/>
</dbReference>
<name>A0A830HN13_9CHLO</name>
<evidence type="ECO:0000256" key="6">
    <source>
        <dbReference type="ARBA" id="ARBA00025284"/>
    </source>
</evidence>